<feature type="non-terminal residue" evidence="2">
    <location>
        <position position="199"/>
    </location>
</feature>
<accession>A0ABW4KPN3</accession>
<name>A0ABW4KPN3_9BACI</name>
<evidence type="ECO:0000313" key="2">
    <source>
        <dbReference type="EMBL" id="MFD1708208.1"/>
    </source>
</evidence>
<dbReference type="EMBL" id="JBHUEO010000062">
    <property type="protein sequence ID" value="MFD1708208.1"/>
    <property type="molecule type" value="Genomic_DNA"/>
</dbReference>
<dbReference type="PROSITE" id="PS51781">
    <property type="entry name" value="SH3B"/>
    <property type="match status" value="2"/>
</dbReference>
<dbReference type="PANTHER" id="PTHR34408">
    <property type="entry name" value="FAMILY PROTEIN, PUTATIVE-RELATED"/>
    <property type="match status" value="1"/>
</dbReference>
<dbReference type="InterPro" id="IPR052354">
    <property type="entry name" value="Cell_Wall_Dynamics_Protein"/>
</dbReference>
<keyword evidence="3" id="KW-1185">Reference proteome</keyword>
<feature type="domain" description="SH3b" evidence="1">
    <location>
        <begin position="45"/>
        <end position="110"/>
    </location>
</feature>
<evidence type="ECO:0000259" key="1">
    <source>
        <dbReference type="PROSITE" id="PS51781"/>
    </source>
</evidence>
<feature type="domain" description="SH3b" evidence="1">
    <location>
        <begin position="128"/>
        <end position="193"/>
    </location>
</feature>
<organism evidence="2 3">
    <name type="scientific">Siminovitchia sediminis</name>
    <dbReference type="NCBI Taxonomy" id="1274353"/>
    <lineage>
        <taxon>Bacteria</taxon>
        <taxon>Bacillati</taxon>
        <taxon>Bacillota</taxon>
        <taxon>Bacilli</taxon>
        <taxon>Bacillales</taxon>
        <taxon>Bacillaceae</taxon>
        <taxon>Siminovitchia</taxon>
    </lineage>
</organism>
<reference evidence="3" key="1">
    <citation type="journal article" date="2019" name="Int. J. Syst. Evol. Microbiol.">
        <title>The Global Catalogue of Microorganisms (GCM) 10K type strain sequencing project: providing services to taxonomists for standard genome sequencing and annotation.</title>
        <authorList>
            <consortium name="The Broad Institute Genomics Platform"/>
            <consortium name="The Broad Institute Genome Sequencing Center for Infectious Disease"/>
            <person name="Wu L."/>
            <person name="Ma J."/>
        </authorList>
    </citation>
    <scope>NUCLEOTIDE SEQUENCE [LARGE SCALE GENOMIC DNA]</scope>
    <source>
        <strain evidence="3">CGMCC 1.12295</strain>
    </source>
</reference>
<comment type="caution">
    <text evidence="2">The sequence shown here is derived from an EMBL/GenBank/DDBJ whole genome shotgun (WGS) entry which is preliminary data.</text>
</comment>
<dbReference type="SMART" id="SM00287">
    <property type="entry name" value="SH3b"/>
    <property type="match status" value="2"/>
</dbReference>
<dbReference type="InterPro" id="IPR003646">
    <property type="entry name" value="SH3-like_bac-type"/>
</dbReference>
<evidence type="ECO:0000313" key="3">
    <source>
        <dbReference type="Proteomes" id="UP001597301"/>
    </source>
</evidence>
<dbReference type="RefSeq" id="WP_380775233.1">
    <property type="nucleotide sequence ID" value="NZ_JBHUEO010000062.1"/>
</dbReference>
<proteinExistence type="predicted"/>
<dbReference type="Gene3D" id="2.30.30.40">
    <property type="entry name" value="SH3 Domains"/>
    <property type="match status" value="2"/>
</dbReference>
<protein>
    <submittedName>
        <fullName evidence="2">SH3 domain-containing protein</fullName>
    </submittedName>
</protein>
<dbReference type="Proteomes" id="UP001597301">
    <property type="component" value="Unassembled WGS sequence"/>
</dbReference>
<sequence length="199" mass="20589">MDLTEGSEELKKKIVIPSLCFAALSTVAFEEAVQAADPPAVKAQMDTRYVNVNKGSVLNLRSSASTSSAVVGKLPAGTKVTVHSESNGWAKVAANGQVGYVSSKYLSGKAATTGTQRTSAPAPTQTKTMTKYVNVNPGSALNVRSKSSTSGSVIGSLSSGTKVTVYSESKGWAQINYNGRTGYVSSTYLSGSAPSFQTS</sequence>
<dbReference type="PANTHER" id="PTHR34408:SF1">
    <property type="entry name" value="GLYCOSYL HYDROLASE FAMILY 19 DOMAIN-CONTAINING PROTEIN HI_1415"/>
    <property type="match status" value="1"/>
</dbReference>
<gene>
    <name evidence="2" type="ORF">ACFSCZ_15935</name>
</gene>
<dbReference type="Pfam" id="PF08239">
    <property type="entry name" value="SH3_3"/>
    <property type="match status" value="2"/>
</dbReference>